<dbReference type="Pfam" id="PF00098">
    <property type="entry name" value="zf-CCHC"/>
    <property type="match status" value="1"/>
</dbReference>
<dbReference type="InterPro" id="IPR001878">
    <property type="entry name" value="Znf_CCHC"/>
</dbReference>
<proteinExistence type="predicted"/>
<protein>
    <recommendedName>
        <fullName evidence="1">CCHC-type domain-containing protein</fullName>
    </recommendedName>
</protein>
<reference evidence="2" key="1">
    <citation type="submission" date="2023-04" db="EMBL/GenBank/DDBJ databases">
        <title>Black Yeasts Isolated from many extreme environments.</title>
        <authorList>
            <person name="Coleine C."/>
            <person name="Stajich J.E."/>
            <person name="Selbmann L."/>
        </authorList>
    </citation>
    <scope>NUCLEOTIDE SEQUENCE</scope>
    <source>
        <strain evidence="2">CCFEE 5312</strain>
    </source>
</reference>
<dbReference type="Proteomes" id="UP001271007">
    <property type="component" value="Unassembled WGS sequence"/>
</dbReference>
<dbReference type="AlphaFoldDB" id="A0AAJ0G6Y3"/>
<accession>A0AAJ0G6Y3</accession>
<feature type="domain" description="CCHC-type" evidence="1">
    <location>
        <begin position="76"/>
        <end position="87"/>
    </location>
</feature>
<evidence type="ECO:0000259" key="1">
    <source>
        <dbReference type="Pfam" id="PF00098"/>
    </source>
</evidence>
<evidence type="ECO:0000313" key="2">
    <source>
        <dbReference type="EMBL" id="KAK3051339.1"/>
    </source>
</evidence>
<dbReference type="GO" id="GO:0003676">
    <property type="term" value="F:nucleic acid binding"/>
    <property type="evidence" value="ECO:0007669"/>
    <property type="project" value="InterPro"/>
</dbReference>
<organism evidence="2 3">
    <name type="scientific">Extremus antarcticus</name>
    <dbReference type="NCBI Taxonomy" id="702011"/>
    <lineage>
        <taxon>Eukaryota</taxon>
        <taxon>Fungi</taxon>
        <taxon>Dikarya</taxon>
        <taxon>Ascomycota</taxon>
        <taxon>Pezizomycotina</taxon>
        <taxon>Dothideomycetes</taxon>
        <taxon>Dothideomycetidae</taxon>
        <taxon>Mycosphaerellales</taxon>
        <taxon>Extremaceae</taxon>
        <taxon>Extremus</taxon>
    </lineage>
</organism>
<gene>
    <name evidence="2" type="ORF">LTR09_007362</name>
</gene>
<sequence length="107" mass="11638">MSSASSRASAVTAVRSVTVLPTVHSSQTSSARPRPMVRKAMFKTMKGGEAWDDKERDVDDMKKALLAYAKSYQDWCGQVGHRSSDCPLKPAAKCKARSVAPTKGEYT</sequence>
<dbReference type="GO" id="GO:0008270">
    <property type="term" value="F:zinc ion binding"/>
    <property type="evidence" value="ECO:0007669"/>
    <property type="project" value="InterPro"/>
</dbReference>
<comment type="caution">
    <text evidence="2">The sequence shown here is derived from an EMBL/GenBank/DDBJ whole genome shotgun (WGS) entry which is preliminary data.</text>
</comment>
<dbReference type="EMBL" id="JAWDJX010000026">
    <property type="protein sequence ID" value="KAK3051339.1"/>
    <property type="molecule type" value="Genomic_DNA"/>
</dbReference>
<keyword evidence="3" id="KW-1185">Reference proteome</keyword>
<name>A0AAJ0G6Y3_9PEZI</name>
<evidence type="ECO:0000313" key="3">
    <source>
        <dbReference type="Proteomes" id="UP001271007"/>
    </source>
</evidence>